<evidence type="ECO:0000256" key="1">
    <source>
        <dbReference type="ARBA" id="ARBA00004141"/>
    </source>
</evidence>
<reference evidence="7 9" key="3">
    <citation type="submission" date="2024-06" db="EMBL/GenBank/DDBJ databases">
        <title>Halorubrum miltondacostae sp. nov., a potential PHA producer isolated from an inland solar saltern in Rio Maior, Portugal.</title>
        <authorList>
            <person name="Albuquerque L."/>
            <person name="Viver T."/>
            <person name="Barroso C."/>
            <person name="Claudino R."/>
            <person name="Galvan M."/>
            <person name="Simoes G."/>
            <person name="Lobo Da Cunha A."/>
            <person name="Egas C."/>
        </authorList>
    </citation>
    <scope>NUCLEOTIDE SEQUENCE [LARGE SCALE GENOMIC DNA]</scope>
    <source>
        <strain evidence="7 9">DSM 18646</strain>
    </source>
</reference>
<dbReference type="InterPro" id="IPR035952">
    <property type="entry name" value="Rhomboid-like_sf"/>
</dbReference>
<feature type="transmembrane region" description="Helical" evidence="5">
    <location>
        <begin position="409"/>
        <end position="429"/>
    </location>
</feature>
<feature type="transmembrane region" description="Helical" evidence="5">
    <location>
        <begin position="45"/>
        <end position="67"/>
    </location>
</feature>
<comment type="caution">
    <text evidence="6">The sequence shown here is derived from an EMBL/GenBank/DDBJ whole genome shotgun (WGS) entry which is preliminary data.</text>
</comment>
<feature type="transmembrane region" description="Helical" evidence="5">
    <location>
        <begin position="360"/>
        <end position="381"/>
    </location>
</feature>
<keyword evidence="6" id="KW-0645">Protease</keyword>
<keyword evidence="3 5" id="KW-1133">Transmembrane helix</keyword>
<dbReference type="GO" id="GO:0008233">
    <property type="term" value="F:peptidase activity"/>
    <property type="evidence" value="ECO:0007669"/>
    <property type="project" value="UniProtKB-KW"/>
</dbReference>
<keyword evidence="6" id="KW-0378">Hydrolase</keyword>
<evidence type="ECO:0000313" key="8">
    <source>
        <dbReference type="Proteomes" id="UP001501425"/>
    </source>
</evidence>
<dbReference type="EMBL" id="JBEDNW010000004">
    <property type="protein sequence ID" value="MEZ3167631.1"/>
    <property type="molecule type" value="Genomic_DNA"/>
</dbReference>
<keyword evidence="4 5" id="KW-0472">Membrane</keyword>
<sequence length="632" mass="66602">MVADALTSDVVHLVAGGAGLAVALAAVYLVDRPSGDWTRALRSRLLLGVPWGTLVVIAGVTAVYLFVQSGIENPNRPVVIPFRSWSYFYPEGLFWSSFAHSSRGHITGNLLSALVAGGLAEYAYGHFPAGRSVGDGGRLTDRLRRRLGRAPATVGPGPKSRGLGERPQGIASRLRRLPTRMAGVDSPTANPYVRAFVIVPGAAVAFGLAASLFALGPVIGFSVVVFAYWGFALVTRPVTAVVAMAGTTLVGVVYDALRTPVAFAEASPSFGAPSWANIAIQGHAIGLIGGALVAVVLLRRRRLRASTVGLDGDLTRSGDARVAGSTGRSGLVVFGCLLLFGASRRLWAVYWYLGNQRYELYRAVGVGLLALLAAIVAAAAVSRDEPVWPDRAVPAPETLRENVRSATPAAVGLLLLVAALAAVAGPGVVPNLVTVDDGDLPGDPIEVEGYQVTYAENVENELVSVIEVEALGRSTSVNTSGVIVSDPDREIWTTAVSTGNLAFWGYRAVDVGGTGWRETVWVQRLGWVAANGGPTYRVDAVRNETRRTLFTSEPARAEPRIDGRNVTVAATAGGFDLRVAGPDGNASAPIPPANGSVTLRGVAFVREGEVVFAERGETRVRIAQRERYEGRQ</sequence>
<evidence type="ECO:0000313" key="7">
    <source>
        <dbReference type="EMBL" id="MEZ3167631.1"/>
    </source>
</evidence>
<evidence type="ECO:0000256" key="2">
    <source>
        <dbReference type="ARBA" id="ARBA00022692"/>
    </source>
</evidence>
<feature type="transmembrane region" description="Helical" evidence="5">
    <location>
        <begin position="12"/>
        <end position="30"/>
    </location>
</feature>
<feature type="transmembrane region" description="Helical" evidence="5">
    <location>
        <begin position="202"/>
        <end position="231"/>
    </location>
</feature>
<protein>
    <submittedName>
        <fullName evidence="6">Rhomboid family intramembrane serine protease</fullName>
    </submittedName>
    <submittedName>
        <fullName evidence="7">Rhomboid family protein</fullName>
    </submittedName>
</protein>
<dbReference type="Gene3D" id="1.20.1540.10">
    <property type="entry name" value="Rhomboid-like"/>
    <property type="match status" value="1"/>
</dbReference>
<evidence type="ECO:0000313" key="6">
    <source>
        <dbReference type="EMBL" id="GAA0532947.1"/>
    </source>
</evidence>
<comment type="subcellular location">
    <subcellularLocation>
        <location evidence="1">Membrane</location>
        <topology evidence="1">Multi-pass membrane protein</topology>
    </subcellularLocation>
</comment>
<evidence type="ECO:0000256" key="5">
    <source>
        <dbReference type="SAM" id="Phobius"/>
    </source>
</evidence>
<accession>A0AAV3SQU9</accession>
<reference evidence="6" key="1">
    <citation type="journal article" date="2014" name="Int. J. Syst. Evol. Microbiol.">
        <title>Complete genome sequence of Corynebacterium casei LMG S-19264T (=DSM 44701T), isolated from a smear-ripened cheese.</title>
        <authorList>
            <consortium name="US DOE Joint Genome Institute (JGI-PGF)"/>
            <person name="Walter F."/>
            <person name="Albersmeier A."/>
            <person name="Kalinowski J."/>
            <person name="Ruckert C."/>
        </authorList>
    </citation>
    <scope>NUCLEOTIDE SEQUENCE</scope>
    <source>
        <strain evidence="6">JCM 14265</strain>
    </source>
</reference>
<dbReference type="EMBL" id="BAAADQ010000002">
    <property type="protein sequence ID" value="GAA0532947.1"/>
    <property type="molecule type" value="Genomic_DNA"/>
</dbReference>
<dbReference type="Proteomes" id="UP001567571">
    <property type="component" value="Unassembled WGS sequence"/>
</dbReference>
<dbReference type="RefSeq" id="WP_343776267.1">
    <property type="nucleotide sequence ID" value="NZ_BAAADQ010000002.1"/>
</dbReference>
<reference evidence="6" key="2">
    <citation type="submission" date="2023-12" db="EMBL/GenBank/DDBJ databases">
        <authorList>
            <person name="Sun Q."/>
            <person name="Inoue M."/>
        </authorList>
    </citation>
    <scope>NUCLEOTIDE SEQUENCE</scope>
    <source>
        <strain evidence="6">JCM 14265</strain>
    </source>
</reference>
<organism evidence="6 8">
    <name type="scientific">Halorubrum ejinorense</name>
    <dbReference type="NCBI Taxonomy" id="425309"/>
    <lineage>
        <taxon>Archaea</taxon>
        <taxon>Methanobacteriati</taxon>
        <taxon>Methanobacteriota</taxon>
        <taxon>Stenosarchaea group</taxon>
        <taxon>Halobacteria</taxon>
        <taxon>Halobacteriales</taxon>
        <taxon>Haloferacaceae</taxon>
        <taxon>Halorubrum</taxon>
    </lineage>
</organism>
<dbReference type="AlphaFoldDB" id="A0AAV3SQU9"/>
<dbReference type="GO" id="GO:0006508">
    <property type="term" value="P:proteolysis"/>
    <property type="evidence" value="ECO:0007669"/>
    <property type="project" value="UniProtKB-KW"/>
</dbReference>
<gene>
    <name evidence="7" type="ORF">ABNG02_09875</name>
    <name evidence="6" type="ORF">GCM10008994_04550</name>
</gene>
<dbReference type="Proteomes" id="UP001501425">
    <property type="component" value="Unassembled WGS sequence"/>
</dbReference>
<feature type="transmembrane region" description="Helical" evidence="5">
    <location>
        <begin position="238"/>
        <end position="257"/>
    </location>
</feature>
<proteinExistence type="predicted"/>
<evidence type="ECO:0000256" key="4">
    <source>
        <dbReference type="ARBA" id="ARBA00023136"/>
    </source>
</evidence>
<feature type="transmembrane region" description="Helical" evidence="5">
    <location>
        <begin position="331"/>
        <end position="354"/>
    </location>
</feature>
<name>A0AAV3SQU9_9EURY</name>
<dbReference type="SUPFAM" id="SSF144091">
    <property type="entry name" value="Rhomboid-like"/>
    <property type="match status" value="1"/>
</dbReference>
<keyword evidence="2 5" id="KW-0812">Transmembrane</keyword>
<feature type="transmembrane region" description="Helical" evidence="5">
    <location>
        <begin position="277"/>
        <end position="298"/>
    </location>
</feature>
<dbReference type="GO" id="GO:0016020">
    <property type="term" value="C:membrane"/>
    <property type="evidence" value="ECO:0007669"/>
    <property type="project" value="UniProtKB-SubCell"/>
</dbReference>
<evidence type="ECO:0000256" key="3">
    <source>
        <dbReference type="ARBA" id="ARBA00022989"/>
    </source>
</evidence>
<evidence type="ECO:0000313" key="9">
    <source>
        <dbReference type="Proteomes" id="UP001567571"/>
    </source>
</evidence>
<keyword evidence="9" id="KW-1185">Reference proteome</keyword>